<organism evidence="16 17">
    <name type="scientific">Lomentospora prolificans</name>
    <dbReference type="NCBI Taxonomy" id="41688"/>
    <lineage>
        <taxon>Eukaryota</taxon>
        <taxon>Fungi</taxon>
        <taxon>Dikarya</taxon>
        <taxon>Ascomycota</taxon>
        <taxon>Pezizomycotina</taxon>
        <taxon>Sordariomycetes</taxon>
        <taxon>Hypocreomycetidae</taxon>
        <taxon>Microascales</taxon>
        <taxon>Microascaceae</taxon>
        <taxon>Lomentospora</taxon>
    </lineage>
</organism>
<dbReference type="InterPro" id="IPR046452">
    <property type="entry name" value="HgmA_N"/>
</dbReference>
<dbReference type="Proteomes" id="UP000233524">
    <property type="component" value="Unassembled WGS sequence"/>
</dbReference>
<evidence type="ECO:0000256" key="4">
    <source>
        <dbReference type="ARBA" id="ARBA00013127"/>
    </source>
</evidence>
<feature type="binding site" evidence="13">
    <location>
        <position position="355"/>
    </location>
    <ligand>
        <name>homogentisate</name>
        <dbReference type="ChEBI" id="CHEBI:16169"/>
    </ligand>
</feature>
<evidence type="ECO:0000256" key="1">
    <source>
        <dbReference type="ARBA" id="ARBA00001962"/>
    </source>
</evidence>
<dbReference type="VEuPathDB" id="FungiDB:jhhlp_002668"/>
<evidence type="ECO:0000256" key="7">
    <source>
        <dbReference type="ARBA" id="ARBA00022964"/>
    </source>
</evidence>
<dbReference type="InterPro" id="IPR046451">
    <property type="entry name" value="HgmA_C"/>
</dbReference>
<feature type="binding site" evidence="13">
    <location>
        <position position="346"/>
    </location>
    <ligand>
        <name>homogentisate</name>
        <dbReference type="ChEBI" id="CHEBI:16169"/>
    </ligand>
</feature>
<dbReference type="GO" id="GO:0006559">
    <property type="term" value="P:L-phenylalanine catabolic process"/>
    <property type="evidence" value="ECO:0007669"/>
    <property type="project" value="UniProtKB-UniPathway"/>
</dbReference>
<dbReference type="GO" id="GO:0005737">
    <property type="term" value="C:cytoplasm"/>
    <property type="evidence" value="ECO:0007669"/>
    <property type="project" value="TreeGrafter"/>
</dbReference>
<keyword evidence="17" id="KW-1185">Reference proteome</keyword>
<dbReference type="EC" id="1.13.11.5" evidence="4"/>
<name>A0A2N3NEN0_9PEZI</name>
<keyword evidence="10" id="KW-0585">Phenylalanine catabolism</keyword>
<feature type="domain" description="Xylanolytic transcriptional activator regulatory" evidence="15">
    <location>
        <begin position="647"/>
        <end position="720"/>
    </location>
</feature>
<dbReference type="STRING" id="41688.A0A2N3NEN0"/>
<dbReference type="NCBIfam" id="TIGR01015">
    <property type="entry name" value="hmgA"/>
    <property type="match status" value="1"/>
</dbReference>
<sequence>MPATQFTVEEKYTYRHGLGSYHETEAVKGALPVGQNSPQNAAHGLYAEKLSGTAFTAPRSENLQSWLYRILPSVTHRAFQPAKAGLAGYPENGKPEYTQVPNQLRWRPFEASEDLDFISGLRLVAGAGDPTVKTGLAIYIYGAGKHMAAKRAFYSADGHFLIVAQQGSLDIQTEFGRLLVRPGEIAVIPRGIRYRVELPDGASRGYVLELFQGQFQLPELGPIGSCGLANPRDFQIPVACYEDDQSDWIITTKFGGRLFDAAQAHSPFDVVAWHGNYYPYKYDLGRFNTIGSISYDHPDPSIFTVLTAPSPVTGTAVADFVIFPPRWLVAEDTFRPPWYHRNTMSEFMGLITGGYDAKVGGEDGFQPGGASLHNVMAAHGPDAATFEAASTADLAPQKVGSGSMAFMFESSLMLGVTDWSLTRCQRVQEEPQVHGSQESSVQSMTLSDSIEVSQAAQEHNSPSTDRDAGFTPPGSSNYFLNLAEELHVSSESVSIATQKSMPHLVSFTQVLRQAYNWRLSNGAEGLASFIGLNQWLSIIKKYEEEIGLQYPFMDLDTIGDELKTVCLSSAMESRLITSNKEHILALLLAIVAVLENPDVSKLADTFTEKSREYAAVKSQTETVDEDTIRLLMLVSVYYFMTDRETLSWRCIGSVLRTLQELGYHNSKPHRPNFIRERTKAEKLFWSAYIMDRRWSFGTGLPFAISESDINHDVEIADDSLSSEYIRAMVAYCRISTECRSSVLCQTTSNTARDFSDFRVVEWRRNLPHFLRFDSNHAAFNPVTESRSQYRFRLLLYLRANQLRTVIRRHSIFRSGPRDVDLSSMQTAIEVACDTIRILVTVVQTSDIYQAQQKTFNHFLESSISSLLLFIAHRKDNGDSSCFEELHMAMGLVRGLAPQSCMMRKLCDKLERLKVVQAALTPKTRGHNMSVDSLVPSNNRIQGATNQPVGSHREPDSEVADPLPPAALTPASDGVACSRNCGADIPPFASGGNDVGLPDVGPKPTYATSIETPVSTQVASIPPTIRYGLHYISQGSYPPDTALSIDSEPFGESNLPSGVSEEASVEDADALPYVFFEDMQDFLEVQDSTFTF</sequence>
<feature type="binding site" evidence="13">
    <location>
        <position position="340"/>
    </location>
    <ligand>
        <name>Fe cation</name>
        <dbReference type="ChEBI" id="CHEBI:24875"/>
    </ligand>
</feature>
<dbReference type="PANTHER" id="PTHR11056:SF0">
    <property type="entry name" value="HOMOGENTISATE 1,2-DIOXYGENASE"/>
    <property type="match status" value="1"/>
</dbReference>
<dbReference type="GO" id="GO:0003677">
    <property type="term" value="F:DNA binding"/>
    <property type="evidence" value="ECO:0007669"/>
    <property type="project" value="InterPro"/>
</dbReference>
<dbReference type="EMBL" id="NLAX01000008">
    <property type="protein sequence ID" value="PKS10910.1"/>
    <property type="molecule type" value="Genomic_DNA"/>
</dbReference>
<dbReference type="InterPro" id="IPR005708">
    <property type="entry name" value="Homogentis_dOase"/>
</dbReference>
<keyword evidence="6" id="KW-0828">Tyrosine catabolism</keyword>
<evidence type="ECO:0000313" key="17">
    <source>
        <dbReference type="Proteomes" id="UP000233524"/>
    </source>
</evidence>
<dbReference type="InterPro" id="IPR014710">
    <property type="entry name" value="RmlC-like_jellyroll"/>
</dbReference>
<dbReference type="InParanoid" id="A0A2N3NEN0"/>
<feature type="compositionally biased region" description="Polar residues" evidence="14">
    <location>
        <begin position="934"/>
        <end position="948"/>
    </location>
</feature>
<dbReference type="GO" id="GO:0006572">
    <property type="term" value="P:L-tyrosine catabolic process"/>
    <property type="evidence" value="ECO:0007669"/>
    <property type="project" value="UniProtKB-KW"/>
</dbReference>
<evidence type="ECO:0000256" key="8">
    <source>
        <dbReference type="ARBA" id="ARBA00023002"/>
    </source>
</evidence>
<feature type="active site" description="Proton acceptor" evidence="12">
    <location>
        <position position="297"/>
    </location>
</feature>
<feature type="compositionally biased region" description="Polar residues" evidence="14">
    <location>
        <begin position="434"/>
        <end position="463"/>
    </location>
</feature>
<protein>
    <recommendedName>
        <fullName evidence="4">homogentisate 1,2-dioxygenase</fullName>
        <ecNumber evidence="4">1.13.11.5</ecNumber>
    </recommendedName>
</protein>
<keyword evidence="9 13" id="KW-0408">Iron</keyword>
<evidence type="ECO:0000256" key="2">
    <source>
        <dbReference type="ARBA" id="ARBA00004704"/>
    </source>
</evidence>
<feature type="binding site" evidence="13">
    <location>
        <position position="379"/>
    </location>
    <ligand>
        <name>Fe cation</name>
        <dbReference type="ChEBI" id="CHEBI:24875"/>
    </ligand>
</feature>
<keyword evidence="11" id="KW-0539">Nucleus</keyword>
<evidence type="ECO:0000256" key="3">
    <source>
        <dbReference type="ARBA" id="ARBA00007757"/>
    </source>
</evidence>
<dbReference type="FunFam" id="2.60.120.10:FF:000053">
    <property type="entry name" value="Homogentisate 1,2-dioxygenase"/>
    <property type="match status" value="1"/>
</dbReference>
<comment type="similarity">
    <text evidence="3">Belongs to the homogentisate dioxygenase family.</text>
</comment>
<comment type="pathway">
    <text evidence="2">Amino-acid degradation; L-phenylalanine degradation; acetoacetate and fumarate from L-phenylalanine: step 4/6.</text>
</comment>
<evidence type="ECO:0000256" key="10">
    <source>
        <dbReference type="ARBA" id="ARBA00023232"/>
    </source>
</evidence>
<dbReference type="GO" id="GO:0004411">
    <property type="term" value="F:homogentisate 1,2-dioxygenase activity"/>
    <property type="evidence" value="ECO:0007669"/>
    <property type="project" value="UniProtKB-EC"/>
</dbReference>
<proteinExistence type="inferred from homology"/>
<dbReference type="GO" id="GO:0006351">
    <property type="term" value="P:DNA-templated transcription"/>
    <property type="evidence" value="ECO:0007669"/>
    <property type="project" value="InterPro"/>
</dbReference>
<evidence type="ECO:0000256" key="5">
    <source>
        <dbReference type="ARBA" id="ARBA00022723"/>
    </source>
</evidence>
<evidence type="ECO:0000256" key="6">
    <source>
        <dbReference type="ARBA" id="ARBA00022878"/>
    </source>
</evidence>
<evidence type="ECO:0000313" key="16">
    <source>
        <dbReference type="EMBL" id="PKS10910.1"/>
    </source>
</evidence>
<evidence type="ECO:0000256" key="14">
    <source>
        <dbReference type="SAM" id="MobiDB-lite"/>
    </source>
</evidence>
<dbReference type="InterPro" id="IPR011051">
    <property type="entry name" value="RmlC_Cupin_sf"/>
</dbReference>
<dbReference type="PANTHER" id="PTHR11056">
    <property type="entry name" value="HOMOGENTISATE 1,2-DIOXYGENASE"/>
    <property type="match status" value="1"/>
</dbReference>
<keyword evidence="7" id="KW-0223">Dioxygenase</keyword>
<dbReference type="SUPFAM" id="SSF51182">
    <property type="entry name" value="RmlC-like cupins"/>
    <property type="match status" value="1"/>
</dbReference>
<keyword evidence="8" id="KW-0560">Oxidoreductase</keyword>
<evidence type="ECO:0000256" key="9">
    <source>
        <dbReference type="ARBA" id="ARBA00023004"/>
    </source>
</evidence>
<accession>A0A2N3NEN0</accession>
<dbReference type="CDD" id="cd07000">
    <property type="entry name" value="cupin_HGO_N"/>
    <property type="match status" value="1"/>
</dbReference>
<evidence type="ECO:0000259" key="15">
    <source>
        <dbReference type="SMART" id="SM00906"/>
    </source>
</evidence>
<comment type="cofactor">
    <cofactor evidence="1 13">
        <name>Fe cation</name>
        <dbReference type="ChEBI" id="CHEBI:24875"/>
    </cofactor>
</comment>
<dbReference type="InterPro" id="IPR007219">
    <property type="entry name" value="XnlR_reg_dom"/>
</dbReference>
<feature type="region of interest" description="Disordered" evidence="14">
    <location>
        <begin position="427"/>
        <end position="470"/>
    </location>
</feature>
<feature type="binding site" evidence="13">
    <location>
        <position position="379"/>
    </location>
    <ligand>
        <name>homogentisate</name>
        <dbReference type="ChEBI" id="CHEBI:16169"/>
    </ligand>
</feature>
<feature type="region of interest" description="Disordered" evidence="14">
    <location>
        <begin position="926"/>
        <end position="970"/>
    </location>
</feature>
<keyword evidence="5 13" id="KW-0479">Metal-binding</keyword>
<comment type="caution">
    <text evidence="16">The sequence shown here is derived from an EMBL/GenBank/DDBJ whole genome shotgun (WGS) entry which is preliminary data.</text>
</comment>
<evidence type="ECO:0000256" key="12">
    <source>
        <dbReference type="PIRSR" id="PIRSR605708-1"/>
    </source>
</evidence>
<reference evidence="16 17" key="1">
    <citation type="journal article" date="2017" name="G3 (Bethesda)">
        <title>First Draft Genome Sequence of the Pathogenic Fungus Lomentospora prolificans (Formerly Scedosporium prolificans).</title>
        <authorList>
            <person name="Luo R."/>
            <person name="Zimin A."/>
            <person name="Workman R."/>
            <person name="Fan Y."/>
            <person name="Pertea G."/>
            <person name="Grossman N."/>
            <person name="Wear M.P."/>
            <person name="Jia B."/>
            <person name="Miller H."/>
            <person name="Casadevall A."/>
            <person name="Timp W."/>
            <person name="Zhang S.X."/>
            <person name="Salzberg S.L."/>
        </authorList>
    </citation>
    <scope>NUCLEOTIDE SEQUENCE [LARGE SCALE GENOMIC DNA]</scope>
    <source>
        <strain evidence="16 17">JHH-5317</strain>
    </source>
</reference>
<evidence type="ECO:0000256" key="11">
    <source>
        <dbReference type="ARBA" id="ARBA00023242"/>
    </source>
</evidence>
<dbReference type="GO" id="GO:0008270">
    <property type="term" value="F:zinc ion binding"/>
    <property type="evidence" value="ECO:0007669"/>
    <property type="project" value="InterPro"/>
</dbReference>
<dbReference type="Pfam" id="PF04082">
    <property type="entry name" value="Fungal_trans"/>
    <property type="match status" value="1"/>
</dbReference>
<dbReference type="AlphaFoldDB" id="A0A2N3NEN0"/>
<gene>
    <name evidence="16" type="ORF">jhhlp_002668</name>
</gene>
<dbReference type="CDD" id="cd12148">
    <property type="entry name" value="fungal_TF_MHR"/>
    <property type="match status" value="1"/>
</dbReference>
<dbReference type="UniPathway" id="UPA00139">
    <property type="reaction ID" value="UER00339"/>
</dbReference>
<dbReference type="Pfam" id="PF20510">
    <property type="entry name" value="HgmA_N"/>
    <property type="match status" value="1"/>
</dbReference>
<dbReference type="Pfam" id="PF04209">
    <property type="entry name" value="HgmA_C"/>
    <property type="match status" value="1"/>
</dbReference>
<evidence type="ECO:0000256" key="13">
    <source>
        <dbReference type="PIRSR" id="PIRSR605708-2"/>
    </source>
</evidence>
<dbReference type="Gene3D" id="2.60.120.10">
    <property type="entry name" value="Jelly Rolls"/>
    <property type="match status" value="1"/>
</dbReference>
<dbReference type="SMART" id="SM00906">
    <property type="entry name" value="Fungal_trans"/>
    <property type="match status" value="1"/>
</dbReference>
<dbReference type="OrthoDB" id="39175at2759"/>